<dbReference type="GO" id="GO:0006355">
    <property type="term" value="P:regulation of DNA-templated transcription"/>
    <property type="evidence" value="ECO:0007669"/>
    <property type="project" value="InterPro"/>
</dbReference>
<dbReference type="AlphaFoldDB" id="Q1JYF0"/>
<evidence type="ECO:0000313" key="3">
    <source>
        <dbReference type="Proteomes" id="UP000005695"/>
    </source>
</evidence>
<dbReference type="Proteomes" id="UP000005695">
    <property type="component" value="Unassembled WGS sequence"/>
</dbReference>
<dbReference type="GO" id="GO:0003677">
    <property type="term" value="F:DNA binding"/>
    <property type="evidence" value="ECO:0007669"/>
    <property type="project" value="InterPro"/>
</dbReference>
<comment type="caution">
    <text evidence="2">The sequence shown here is derived from an EMBL/GenBank/DDBJ whole genome shotgun (WGS) entry which is preliminary data.</text>
</comment>
<sequence length="65" mass="7396">MALVKTWYDIDAAAEKFGIKEATLKFWASEGLVRSEREEGDIVRVHIDDVRLQVADMIKEAESKS</sequence>
<reference evidence="2" key="1">
    <citation type="submission" date="2006-05" db="EMBL/GenBank/DDBJ databases">
        <title>Annotation of the draft genome assembly of Desulfuromonas acetoxidans DSM 684.</title>
        <authorList>
            <consortium name="US DOE Joint Genome Institute (JGI-ORNL)"/>
            <person name="Larimer F."/>
            <person name="Land M."/>
            <person name="Hauser L."/>
        </authorList>
    </citation>
    <scope>NUCLEOTIDE SEQUENCE [LARGE SCALE GENOMIC DNA]</scope>
    <source>
        <strain evidence="2">DSM 684</strain>
    </source>
</reference>
<dbReference type="OrthoDB" id="5397962at2"/>
<name>Q1JYF0_DESA6</name>
<evidence type="ECO:0000313" key="2">
    <source>
        <dbReference type="EMBL" id="EAT15256.1"/>
    </source>
</evidence>
<keyword evidence="3" id="KW-1185">Reference proteome</keyword>
<dbReference type="SUPFAM" id="SSF46955">
    <property type="entry name" value="Putative DNA-binding domain"/>
    <property type="match status" value="1"/>
</dbReference>
<dbReference type="EMBL" id="AAEW02000012">
    <property type="protein sequence ID" value="EAT15256.1"/>
    <property type="molecule type" value="Genomic_DNA"/>
</dbReference>
<protein>
    <submittedName>
        <fullName evidence="2">Regulatory protein, MerR</fullName>
    </submittedName>
</protein>
<dbReference type="InterPro" id="IPR000551">
    <property type="entry name" value="MerR-type_HTH_dom"/>
</dbReference>
<dbReference type="InterPro" id="IPR009061">
    <property type="entry name" value="DNA-bd_dom_put_sf"/>
</dbReference>
<reference evidence="2" key="2">
    <citation type="submission" date="2006-05" db="EMBL/GenBank/DDBJ databases">
        <title>Sequencing of the draft genome and assembly of Desulfuromonas acetoxidans DSM 684.</title>
        <authorList>
            <consortium name="US DOE Joint Genome Institute (JGI-PGF)"/>
            <person name="Copeland A."/>
            <person name="Lucas S."/>
            <person name="Lapidus A."/>
            <person name="Barry K."/>
            <person name="Detter J.C."/>
            <person name="Glavina del Rio T."/>
            <person name="Hammon N."/>
            <person name="Israni S."/>
            <person name="Dalin E."/>
            <person name="Tice H."/>
            <person name="Bruce D."/>
            <person name="Pitluck S."/>
            <person name="Richardson P."/>
        </authorList>
    </citation>
    <scope>NUCLEOTIDE SEQUENCE [LARGE SCALE GENOMIC DNA]</scope>
    <source>
        <strain evidence="2">DSM 684</strain>
    </source>
</reference>
<feature type="domain" description="HTH merR-type" evidence="1">
    <location>
        <begin position="8"/>
        <end position="59"/>
    </location>
</feature>
<organism evidence="2 3">
    <name type="scientific">Desulfuromonas acetoxidans (strain DSM 684 / 11070)</name>
    <dbReference type="NCBI Taxonomy" id="281689"/>
    <lineage>
        <taxon>Bacteria</taxon>
        <taxon>Pseudomonadati</taxon>
        <taxon>Thermodesulfobacteriota</taxon>
        <taxon>Desulfuromonadia</taxon>
        <taxon>Desulfuromonadales</taxon>
        <taxon>Desulfuromonadaceae</taxon>
        <taxon>Desulfuromonas</taxon>
    </lineage>
</organism>
<dbReference type="Pfam" id="PF13411">
    <property type="entry name" value="MerR_1"/>
    <property type="match status" value="1"/>
</dbReference>
<dbReference type="Gene3D" id="1.10.1660.10">
    <property type="match status" value="1"/>
</dbReference>
<gene>
    <name evidence="2" type="ORF">Dace_1225</name>
</gene>
<accession>Q1JYF0</accession>
<evidence type="ECO:0000259" key="1">
    <source>
        <dbReference type="Pfam" id="PF13411"/>
    </source>
</evidence>
<dbReference type="RefSeq" id="WP_006001198.1">
    <property type="nucleotide sequence ID" value="NZ_AAEW02000012.1"/>
</dbReference>
<proteinExistence type="predicted"/>